<organism evidence="14 15">
    <name type="scientific">Desulfolutivibrio sulfodismutans</name>
    <dbReference type="NCBI Taxonomy" id="63561"/>
    <lineage>
        <taxon>Bacteria</taxon>
        <taxon>Pseudomonadati</taxon>
        <taxon>Thermodesulfobacteriota</taxon>
        <taxon>Desulfovibrionia</taxon>
        <taxon>Desulfovibrionales</taxon>
        <taxon>Desulfovibrionaceae</taxon>
        <taxon>Desulfolutivibrio</taxon>
    </lineage>
</organism>
<evidence type="ECO:0000256" key="8">
    <source>
        <dbReference type="ARBA" id="ARBA00038408"/>
    </source>
</evidence>
<evidence type="ECO:0000256" key="10">
    <source>
        <dbReference type="ARBA" id="ARBA00042775"/>
    </source>
</evidence>
<feature type="transmembrane region" description="Helical" evidence="12">
    <location>
        <begin position="12"/>
        <end position="31"/>
    </location>
</feature>
<dbReference type="SUPFAM" id="SSF109998">
    <property type="entry name" value="Triger factor/SurA peptide-binding domain-like"/>
    <property type="match status" value="1"/>
</dbReference>
<keyword evidence="15" id="KW-1185">Reference proteome</keyword>
<keyword evidence="7" id="KW-0143">Chaperone</keyword>
<evidence type="ECO:0000256" key="11">
    <source>
        <dbReference type="PROSITE-ProRule" id="PRU00278"/>
    </source>
</evidence>
<dbReference type="InterPro" id="IPR027304">
    <property type="entry name" value="Trigger_fact/SurA_dom_sf"/>
</dbReference>
<evidence type="ECO:0000256" key="9">
    <source>
        <dbReference type="ARBA" id="ARBA00040743"/>
    </source>
</evidence>
<sequence>MLDAMRQNAQSWGVKIVFGVIIVVFVFWGVGKFGNDTASVVAYVDDRPILVKEYEKTFEESLRMVHNQNPNVTDKELAEGGFRWQVFSQMLTQTMLAAQAAKLNLSVSDAELRREIARVPAFAGEDGKFDAKRYEELLKANGLNPAEFETDMRQNLTLEKLGSYLALPAQVTEAEARSLYDFSREQAVIEYIPFTSDAFSQGITPTEEAIKAFYDASGDKFKTPAQIKVDYLDLSPQTLAKPDEITDQDMEAYYKANPKAFERPESVEVRHLLVMLPPDASADEVKAAEKRMAELAERLRKGEDFASLLPKNPTQGDNLMGEDYAWLSRGALPKEFKSFEDAAFGLEKGKVSDPLRTTVGLHVLEIREKRPAGVAPLADVKDEVRGILAEERAADRLAKVMDAVQDKIVAGVELAKAAEEEGLAIGQTPLFSKDMPPANLKIAPQGLETLFALTQGETTDTPLTTEDGFLLAKVVEVKPASVAPLADVKDRIVAELVEKQALATAKEKAEAAATEMKTPEGLAKVLAEYKDKITLSQPFTRQGFIPGLGMVPPLVKVAFEQKSKDWQPQVFSVSDGYVLARPEKRIEPDPAAWNADKDKWMQSLLQSKQSELFRAYLTTIQEQAKIEMVNVDILGPRPGGDAAAAQ</sequence>
<keyword evidence="11 14" id="KW-0413">Isomerase</keyword>
<dbReference type="Gene3D" id="1.10.4030.10">
    <property type="entry name" value="Porin chaperone SurA, peptide-binding domain"/>
    <property type="match status" value="1"/>
</dbReference>
<dbReference type="RefSeq" id="WP_163301734.1">
    <property type="nucleotide sequence ID" value="NZ_JAAGRQ010000025.1"/>
</dbReference>
<evidence type="ECO:0000256" key="7">
    <source>
        <dbReference type="ARBA" id="ARBA00023186"/>
    </source>
</evidence>
<evidence type="ECO:0000256" key="4">
    <source>
        <dbReference type="ARBA" id="ARBA00022692"/>
    </source>
</evidence>
<dbReference type="InterPro" id="IPR000297">
    <property type="entry name" value="PPIase_PpiC"/>
</dbReference>
<comment type="caution">
    <text evidence="14">The sequence shown here is derived from an EMBL/GenBank/DDBJ whole genome shotgun (WGS) entry which is preliminary data.</text>
</comment>
<keyword evidence="4 12" id="KW-0812">Transmembrane</keyword>
<keyword evidence="6 12" id="KW-0472">Membrane</keyword>
<dbReference type="GO" id="GO:0003755">
    <property type="term" value="F:peptidyl-prolyl cis-trans isomerase activity"/>
    <property type="evidence" value="ECO:0007669"/>
    <property type="project" value="UniProtKB-KW"/>
</dbReference>
<keyword evidence="3" id="KW-0997">Cell inner membrane</keyword>
<protein>
    <recommendedName>
        <fullName evidence="9">Periplasmic chaperone PpiD</fullName>
    </recommendedName>
    <alternativeName>
        <fullName evidence="10">Periplasmic folding chaperone</fullName>
    </alternativeName>
</protein>
<evidence type="ECO:0000256" key="1">
    <source>
        <dbReference type="ARBA" id="ARBA00004382"/>
    </source>
</evidence>
<dbReference type="Proteomes" id="UP000469724">
    <property type="component" value="Unassembled WGS sequence"/>
</dbReference>
<evidence type="ECO:0000256" key="5">
    <source>
        <dbReference type="ARBA" id="ARBA00022989"/>
    </source>
</evidence>
<evidence type="ECO:0000259" key="13">
    <source>
        <dbReference type="PROSITE" id="PS50198"/>
    </source>
</evidence>
<evidence type="ECO:0000256" key="6">
    <source>
        <dbReference type="ARBA" id="ARBA00023136"/>
    </source>
</evidence>
<dbReference type="InterPro" id="IPR052029">
    <property type="entry name" value="PpiD_chaperone"/>
</dbReference>
<dbReference type="EMBL" id="JAAGRQ010000025">
    <property type="protein sequence ID" value="NDY56682.1"/>
    <property type="molecule type" value="Genomic_DNA"/>
</dbReference>
<keyword evidence="5 12" id="KW-1133">Transmembrane helix</keyword>
<evidence type="ECO:0000256" key="2">
    <source>
        <dbReference type="ARBA" id="ARBA00022475"/>
    </source>
</evidence>
<reference evidence="14 15" key="1">
    <citation type="submission" date="2020-02" db="EMBL/GenBank/DDBJ databases">
        <title>Comparative genomics of sulfur disproportionating microorganisms.</title>
        <authorList>
            <person name="Ward L.M."/>
            <person name="Bertran E."/>
            <person name="Johnston D.T."/>
        </authorList>
    </citation>
    <scope>NUCLEOTIDE SEQUENCE [LARGE SCALE GENOMIC DNA]</scope>
    <source>
        <strain evidence="14 15">DSM 3696</strain>
    </source>
</reference>
<dbReference type="Gene3D" id="3.10.50.40">
    <property type="match status" value="1"/>
</dbReference>
<proteinExistence type="inferred from homology"/>
<dbReference type="Pfam" id="PF13145">
    <property type="entry name" value="Rotamase_2"/>
    <property type="match status" value="2"/>
</dbReference>
<dbReference type="InterPro" id="IPR046357">
    <property type="entry name" value="PPIase_dom_sf"/>
</dbReference>
<evidence type="ECO:0000256" key="12">
    <source>
        <dbReference type="SAM" id="Phobius"/>
    </source>
</evidence>
<dbReference type="AlphaFoldDB" id="A0A7K3NKI0"/>
<feature type="domain" description="PpiC" evidence="13">
    <location>
        <begin position="264"/>
        <end position="368"/>
    </location>
</feature>
<dbReference type="PANTHER" id="PTHR47529">
    <property type="entry name" value="PEPTIDYL-PROLYL CIS-TRANS ISOMERASE D"/>
    <property type="match status" value="1"/>
</dbReference>
<accession>A0A7K3NKI0</accession>
<gene>
    <name evidence="14" type="ORF">G3N56_07990</name>
</gene>
<dbReference type="SUPFAM" id="SSF54534">
    <property type="entry name" value="FKBP-like"/>
    <property type="match status" value="1"/>
</dbReference>
<keyword evidence="11" id="KW-0697">Rotamase</keyword>
<comment type="similarity">
    <text evidence="8">Belongs to the PpiD chaperone family.</text>
</comment>
<evidence type="ECO:0000313" key="14">
    <source>
        <dbReference type="EMBL" id="NDY56682.1"/>
    </source>
</evidence>
<comment type="subcellular location">
    <subcellularLocation>
        <location evidence="1">Cell inner membrane</location>
        <topology evidence="1">Single-pass type II membrane protein</topology>
        <orientation evidence="1">Periplasmic side</orientation>
    </subcellularLocation>
</comment>
<dbReference type="GO" id="GO:0005886">
    <property type="term" value="C:plasma membrane"/>
    <property type="evidence" value="ECO:0007669"/>
    <property type="project" value="UniProtKB-SubCell"/>
</dbReference>
<dbReference type="Pfam" id="PF13624">
    <property type="entry name" value="SurA_N_3"/>
    <property type="match status" value="1"/>
</dbReference>
<keyword evidence="2" id="KW-1003">Cell membrane</keyword>
<evidence type="ECO:0000313" key="15">
    <source>
        <dbReference type="Proteomes" id="UP000469724"/>
    </source>
</evidence>
<dbReference type="PROSITE" id="PS50198">
    <property type="entry name" value="PPIC_PPIASE_2"/>
    <property type="match status" value="1"/>
</dbReference>
<evidence type="ECO:0000256" key="3">
    <source>
        <dbReference type="ARBA" id="ARBA00022519"/>
    </source>
</evidence>
<dbReference type="PANTHER" id="PTHR47529:SF1">
    <property type="entry name" value="PERIPLASMIC CHAPERONE PPID"/>
    <property type="match status" value="1"/>
</dbReference>
<name>A0A7K3NKI0_9BACT</name>